<dbReference type="PROSITE" id="PS01359">
    <property type="entry name" value="ZF_PHD_1"/>
    <property type="match status" value="1"/>
</dbReference>
<dbReference type="InterPro" id="IPR019786">
    <property type="entry name" value="Zinc_finger_PHD-type_CS"/>
</dbReference>
<proteinExistence type="predicted"/>
<dbReference type="EMBL" id="JABWDY010012104">
    <property type="protein sequence ID" value="KAF5199339.1"/>
    <property type="molecule type" value="Genomic_DNA"/>
</dbReference>
<evidence type="ECO:0000256" key="1">
    <source>
        <dbReference type="ARBA" id="ARBA00022723"/>
    </source>
</evidence>
<feature type="domain" description="RING-type" evidence="7">
    <location>
        <begin position="46"/>
        <end position="90"/>
    </location>
</feature>
<dbReference type="PANTHER" id="PTHR34451:SF7">
    <property type="entry name" value="PHD FINGER FAMILY PROTEIN"/>
    <property type="match status" value="1"/>
</dbReference>
<evidence type="ECO:0000256" key="3">
    <source>
        <dbReference type="ARBA" id="ARBA00022833"/>
    </source>
</evidence>
<feature type="compositionally biased region" description="Polar residues" evidence="6">
    <location>
        <begin position="274"/>
        <end position="294"/>
    </location>
</feature>
<evidence type="ECO:0000259" key="7">
    <source>
        <dbReference type="PROSITE" id="PS50089"/>
    </source>
</evidence>
<feature type="region of interest" description="Disordered" evidence="6">
    <location>
        <begin position="256"/>
        <end position="380"/>
    </location>
</feature>
<comment type="caution">
    <text evidence="8">The sequence shown here is derived from an EMBL/GenBank/DDBJ whole genome shotgun (WGS) entry which is preliminary data.</text>
</comment>
<dbReference type="AlphaFoldDB" id="A0A7J6WPP5"/>
<keyword evidence="5" id="KW-0175">Coiled coil</keyword>
<dbReference type="InterPro" id="IPR001841">
    <property type="entry name" value="Znf_RING"/>
</dbReference>
<dbReference type="OrthoDB" id="692041at2759"/>
<evidence type="ECO:0000256" key="2">
    <source>
        <dbReference type="ARBA" id="ARBA00022771"/>
    </source>
</evidence>
<evidence type="ECO:0000313" key="9">
    <source>
        <dbReference type="Proteomes" id="UP000554482"/>
    </source>
</evidence>
<dbReference type="PROSITE" id="PS50089">
    <property type="entry name" value="ZF_RING_2"/>
    <property type="match status" value="1"/>
</dbReference>
<reference evidence="8 9" key="1">
    <citation type="submission" date="2020-06" db="EMBL/GenBank/DDBJ databases">
        <title>Transcriptomic and genomic resources for Thalictrum thalictroides and T. hernandezii: Facilitating candidate gene discovery in an emerging model plant lineage.</title>
        <authorList>
            <person name="Arias T."/>
            <person name="Riano-Pachon D.M."/>
            <person name="Di Stilio V.S."/>
        </authorList>
    </citation>
    <scope>NUCLEOTIDE SEQUENCE [LARGE SCALE GENOMIC DNA]</scope>
    <source>
        <strain evidence="9">cv. WT478/WT964</strain>
        <tissue evidence="8">Leaves</tissue>
    </source>
</reference>
<evidence type="ECO:0000256" key="6">
    <source>
        <dbReference type="SAM" id="MobiDB-lite"/>
    </source>
</evidence>
<dbReference type="Proteomes" id="UP000554482">
    <property type="component" value="Unassembled WGS sequence"/>
</dbReference>
<name>A0A7J6WPP5_THATH</name>
<evidence type="ECO:0000313" key="8">
    <source>
        <dbReference type="EMBL" id="KAF5199339.1"/>
    </source>
</evidence>
<feature type="coiled-coil region" evidence="5">
    <location>
        <begin position="143"/>
        <end position="172"/>
    </location>
</feature>
<evidence type="ECO:0000256" key="5">
    <source>
        <dbReference type="SAM" id="Coils"/>
    </source>
</evidence>
<keyword evidence="3" id="KW-0862">Zinc</keyword>
<feature type="compositionally biased region" description="Polar residues" evidence="6">
    <location>
        <begin position="328"/>
        <end position="364"/>
    </location>
</feature>
<accession>A0A7J6WPP5</accession>
<dbReference type="GO" id="GO:0008270">
    <property type="term" value="F:zinc ion binding"/>
    <property type="evidence" value="ECO:0007669"/>
    <property type="project" value="UniProtKB-KW"/>
</dbReference>
<feature type="region of interest" description="Disordered" evidence="6">
    <location>
        <begin position="192"/>
        <end position="221"/>
    </location>
</feature>
<keyword evidence="9" id="KW-1185">Reference proteome</keyword>
<keyword evidence="1" id="KW-0479">Metal-binding</keyword>
<sequence>MKQDLPSECGGCGLEEKWLLHHVCVRDTFRRICTSCVLKLHSGAFCPICFEVYEGSKLPVNRVMCLRCPSVTHLDCVSKEVVSTYVCPPCANPNFSFFDSSKSGTSSSSSEGNCGGVIDVKMAKVLVAAAQIALVSMSKKATAVKLEADRKVKEAALKRKEAKEALQRFSALTSSKEKKGKEMLKVEPTPTLVPAKAPAPAPAKAPTPAKASTPAPVPSRTPTPVPVPFVITEQKKSFKGNAALSAAVMAQQRFENQSSVEANNRPGRVAVPPNNLQGPSTPNMQNRQLQNPSRMNEKPSYLPQVKNNVVLKENEKNGLFSASAESGKIQNSENIPDTEAQRNSKGCTNSETSRQMPQPNQDSLVKNEGVLPAGSSNTES</sequence>
<evidence type="ECO:0000256" key="4">
    <source>
        <dbReference type="PROSITE-ProRule" id="PRU00175"/>
    </source>
</evidence>
<dbReference type="PANTHER" id="PTHR34451">
    <property type="entry name" value="PHD FINGER FAMILY PROTEIN"/>
    <property type="match status" value="1"/>
</dbReference>
<gene>
    <name evidence="8" type="ORF">FRX31_011075</name>
</gene>
<keyword evidence="2 4" id="KW-0863">Zinc-finger</keyword>
<organism evidence="8 9">
    <name type="scientific">Thalictrum thalictroides</name>
    <name type="common">Rue-anemone</name>
    <name type="synonym">Anemone thalictroides</name>
    <dbReference type="NCBI Taxonomy" id="46969"/>
    <lineage>
        <taxon>Eukaryota</taxon>
        <taxon>Viridiplantae</taxon>
        <taxon>Streptophyta</taxon>
        <taxon>Embryophyta</taxon>
        <taxon>Tracheophyta</taxon>
        <taxon>Spermatophyta</taxon>
        <taxon>Magnoliopsida</taxon>
        <taxon>Ranunculales</taxon>
        <taxon>Ranunculaceae</taxon>
        <taxon>Thalictroideae</taxon>
        <taxon>Thalictrum</taxon>
    </lineage>
</organism>
<protein>
    <submittedName>
        <fullName evidence="8">Phd finger family protein</fullName>
    </submittedName>
</protein>